<evidence type="ECO:0000313" key="1">
    <source>
        <dbReference type="EMBL" id="OIJ95399.1"/>
    </source>
</evidence>
<dbReference type="RefSeq" id="WP_071365667.1">
    <property type="nucleotide sequence ID" value="NZ_MLYP01000023.1"/>
</dbReference>
<keyword evidence="2" id="KW-1185">Reference proteome</keyword>
<dbReference type="EMBL" id="MLYP01000023">
    <property type="protein sequence ID" value="OIJ95399.1"/>
    <property type="molecule type" value="Genomic_DNA"/>
</dbReference>
<comment type="caution">
    <text evidence="1">The sequence shown here is derived from an EMBL/GenBank/DDBJ whole genome shotgun (WGS) entry which is preliminary data.</text>
</comment>
<organism evidence="1 2">
    <name type="scientific">Streptomyces colonosanans</name>
    <dbReference type="NCBI Taxonomy" id="1428652"/>
    <lineage>
        <taxon>Bacteria</taxon>
        <taxon>Bacillati</taxon>
        <taxon>Actinomycetota</taxon>
        <taxon>Actinomycetes</taxon>
        <taxon>Kitasatosporales</taxon>
        <taxon>Streptomycetaceae</taxon>
        <taxon>Streptomyces</taxon>
    </lineage>
</organism>
<dbReference type="Proteomes" id="UP000179935">
    <property type="component" value="Unassembled WGS sequence"/>
</dbReference>
<sequence>MYVSPISPAAVGSLTPAGRFERPLLAFVNSLLSPVDYRRGAELARMAWSKALGSLRLTTEAGMEGDIPTWLADAARRVVREQTSPAACASRVVTVAPNGEPHDLVPAGTEVSASCDTVPPVPMAA</sequence>
<dbReference type="OrthoDB" id="9977367at2"/>
<dbReference type="STRING" id="1428652.BIV24_08950"/>
<gene>
    <name evidence="1" type="ORF">BIV24_08950</name>
</gene>
<protein>
    <submittedName>
        <fullName evidence="1">Uncharacterized protein</fullName>
    </submittedName>
</protein>
<accession>A0A1S2PNL0</accession>
<proteinExistence type="predicted"/>
<reference evidence="1 2" key="1">
    <citation type="submission" date="2016-10" db="EMBL/GenBank/DDBJ databases">
        <title>Genome sequence of Streptomyces sp. MUSC 93.</title>
        <authorList>
            <person name="Lee L.-H."/>
            <person name="Ser H.-L."/>
            <person name="Law J.W.-F."/>
        </authorList>
    </citation>
    <scope>NUCLEOTIDE SEQUENCE [LARGE SCALE GENOMIC DNA]</scope>
    <source>
        <strain evidence="1 2">MUSC 93</strain>
    </source>
</reference>
<dbReference type="AlphaFoldDB" id="A0A1S2PNL0"/>
<name>A0A1S2PNL0_9ACTN</name>
<evidence type="ECO:0000313" key="2">
    <source>
        <dbReference type="Proteomes" id="UP000179935"/>
    </source>
</evidence>